<proteinExistence type="predicted"/>
<feature type="non-terminal residue" evidence="2">
    <location>
        <position position="241"/>
    </location>
</feature>
<dbReference type="EMBL" id="JACBYF010000012">
    <property type="protein sequence ID" value="NYS47746.1"/>
    <property type="molecule type" value="Genomic_DNA"/>
</dbReference>
<reference evidence="2 3" key="1">
    <citation type="submission" date="2020-07" db="EMBL/GenBank/DDBJ databases">
        <title>MOT database genomes.</title>
        <authorList>
            <person name="Joseph S."/>
            <person name="Aduse-Opoku J."/>
            <person name="Hashim A."/>
            <person name="Wade W."/>
            <person name="Curtis M."/>
        </authorList>
    </citation>
    <scope>NUCLEOTIDE SEQUENCE [LARGE SCALE GENOMIC DNA]</scope>
    <source>
        <strain evidence="2 3">CIP 106318</strain>
    </source>
</reference>
<gene>
    <name evidence="2" type="ORF">HZY85_06015</name>
</gene>
<evidence type="ECO:0000256" key="1">
    <source>
        <dbReference type="SAM" id="SignalP"/>
    </source>
</evidence>
<sequence length="241" mass="28177">MKRLSKLLIIFFILVYTSACSNNNFFSDDELQKLVSSVEYDNINKVEFDKSKNKLNIFVNDEFINELDVNNIIKNIKIKEKYGLDSFDISNFENKKFDISLISVNNNEVLISNDNVSDYKLNILVTDYSDTYIENKLSILSKNLVLFNDLTGRIEIDLKKNQINQNRIDEFSKNYTSLNININELESILKINFEENKNLIDKIYQVKNITSIVKKDIEKAIATNNHFLIEKNYLNVNELDK</sequence>
<evidence type="ECO:0008006" key="4">
    <source>
        <dbReference type="Google" id="ProtNLM"/>
    </source>
</evidence>
<accession>A0ABX2T0P0</accession>
<keyword evidence="1" id="KW-0732">Signal</keyword>
<feature type="chain" id="PRO_5047426327" description="Lipoprotein" evidence="1">
    <location>
        <begin position="22"/>
        <end position="241"/>
    </location>
</feature>
<organism evidence="2 3">
    <name type="scientific">Gemelliphila palaticanis</name>
    <dbReference type="NCBI Taxonomy" id="81950"/>
    <lineage>
        <taxon>Bacteria</taxon>
        <taxon>Bacillati</taxon>
        <taxon>Bacillota</taxon>
        <taxon>Bacilli</taxon>
        <taxon>Bacillales</taxon>
        <taxon>Gemellaceae</taxon>
        <taxon>Gemelliphila</taxon>
    </lineage>
</organism>
<dbReference type="Proteomes" id="UP000531840">
    <property type="component" value="Unassembled WGS sequence"/>
</dbReference>
<dbReference type="RefSeq" id="WP_179941533.1">
    <property type="nucleotide sequence ID" value="NZ_JACBYF010000012.1"/>
</dbReference>
<evidence type="ECO:0000313" key="3">
    <source>
        <dbReference type="Proteomes" id="UP000531840"/>
    </source>
</evidence>
<keyword evidence="3" id="KW-1185">Reference proteome</keyword>
<name>A0ABX2T0P0_9BACL</name>
<evidence type="ECO:0000313" key="2">
    <source>
        <dbReference type="EMBL" id="NYS47746.1"/>
    </source>
</evidence>
<protein>
    <recommendedName>
        <fullName evidence="4">Lipoprotein</fullName>
    </recommendedName>
</protein>
<comment type="caution">
    <text evidence="2">The sequence shown here is derived from an EMBL/GenBank/DDBJ whole genome shotgun (WGS) entry which is preliminary data.</text>
</comment>
<feature type="signal peptide" evidence="1">
    <location>
        <begin position="1"/>
        <end position="21"/>
    </location>
</feature>